<dbReference type="PANTHER" id="PTHR34070:SF1">
    <property type="entry name" value="DNA ALKYLATION REPAIR PROTEIN"/>
    <property type="match status" value="1"/>
</dbReference>
<protein>
    <submittedName>
        <fullName evidence="1">DNA alkylation repair protein</fullName>
    </submittedName>
</protein>
<name>A0A4Q2RVM2_9ACTN</name>
<dbReference type="CDD" id="cd07064">
    <property type="entry name" value="AlkD_like_1"/>
    <property type="match status" value="1"/>
</dbReference>
<proteinExistence type="predicted"/>
<dbReference type="EMBL" id="SDWT01000002">
    <property type="protein sequence ID" value="RYB91965.1"/>
    <property type="molecule type" value="Genomic_DNA"/>
</dbReference>
<comment type="caution">
    <text evidence="1">The sequence shown here is derived from an EMBL/GenBank/DDBJ whole genome shotgun (WGS) entry which is preliminary data.</text>
</comment>
<organism evidence="1 2">
    <name type="scientific">Nocardioides oleivorans</name>
    <dbReference type="NCBI Taxonomy" id="273676"/>
    <lineage>
        <taxon>Bacteria</taxon>
        <taxon>Bacillati</taxon>
        <taxon>Actinomycetota</taxon>
        <taxon>Actinomycetes</taxon>
        <taxon>Propionibacteriales</taxon>
        <taxon>Nocardioidaceae</taxon>
        <taxon>Nocardioides</taxon>
    </lineage>
</organism>
<evidence type="ECO:0000313" key="2">
    <source>
        <dbReference type="Proteomes" id="UP000294071"/>
    </source>
</evidence>
<keyword evidence="2" id="KW-1185">Reference proteome</keyword>
<dbReference type="OrthoDB" id="9775346at2"/>
<dbReference type="Pfam" id="PF08713">
    <property type="entry name" value="DNA_alkylation"/>
    <property type="match status" value="1"/>
</dbReference>
<dbReference type="Proteomes" id="UP000294071">
    <property type="component" value="Unassembled WGS sequence"/>
</dbReference>
<sequence length="233" mass="26293">MLPMTYVGAVRAALADGGDAARAAQQQAYMKSALPYAGFAAPELKALLGPILAEHRFIDRAQWEDAVLELWDDVSVREEWYAAIALLRHRSYRQWLDPGLLPLLEHLVRTGAWWDVVDEVAGHLVGQVLLDHRVVVTPVMDAWSVDPDSMWVRRTAMIAQLRHEDETDTDLLDRALVANLDDTAFGREFFVRKALGWALRQHARTDPAWVLSFVGTHADRLSGLSRREALKHL</sequence>
<gene>
    <name evidence="1" type="ORF">EUA93_17775</name>
</gene>
<dbReference type="InterPro" id="IPR014825">
    <property type="entry name" value="DNA_alkylation"/>
</dbReference>
<accession>A0A4Q2RVM2</accession>
<dbReference type="Gene3D" id="1.25.10.90">
    <property type="match status" value="1"/>
</dbReference>
<reference evidence="1 2" key="1">
    <citation type="submission" date="2019-01" db="EMBL/GenBank/DDBJ databases">
        <title>Novel species of Nocardioides.</title>
        <authorList>
            <person name="Liu Q."/>
            <person name="Xin Y.-H."/>
        </authorList>
    </citation>
    <scope>NUCLEOTIDE SEQUENCE [LARGE SCALE GENOMIC DNA]</scope>
    <source>
        <strain evidence="1 2">CGMCC 4.6882</strain>
    </source>
</reference>
<evidence type="ECO:0000313" key="1">
    <source>
        <dbReference type="EMBL" id="RYB91965.1"/>
    </source>
</evidence>
<dbReference type="AlphaFoldDB" id="A0A4Q2RVM2"/>
<dbReference type="PANTHER" id="PTHR34070">
    <property type="entry name" value="ARMADILLO-TYPE FOLD"/>
    <property type="match status" value="1"/>
</dbReference>
<dbReference type="SUPFAM" id="SSF48371">
    <property type="entry name" value="ARM repeat"/>
    <property type="match status" value="1"/>
</dbReference>
<dbReference type="InterPro" id="IPR016024">
    <property type="entry name" value="ARM-type_fold"/>
</dbReference>